<feature type="compositionally biased region" description="Polar residues" evidence="1">
    <location>
        <begin position="390"/>
        <end position="400"/>
    </location>
</feature>
<dbReference type="Proteomes" id="UP000199651">
    <property type="component" value="Unassembled WGS sequence"/>
</dbReference>
<evidence type="ECO:0000313" key="3">
    <source>
        <dbReference type="EMBL" id="SDN95134.1"/>
    </source>
</evidence>
<protein>
    <submittedName>
        <fullName evidence="3">Recombinase zinc beta ribbon domain-containing protein</fullName>
    </submittedName>
</protein>
<dbReference type="Gene3D" id="3.90.1750.20">
    <property type="entry name" value="Putative Large Serine Recombinase, Chain B, Domain 2"/>
    <property type="match status" value="1"/>
</dbReference>
<feature type="region of interest" description="Disordered" evidence="1">
    <location>
        <begin position="238"/>
        <end position="261"/>
    </location>
</feature>
<name>A0A1H0FKI8_9PSEU</name>
<dbReference type="PANTHER" id="PTHR30461">
    <property type="entry name" value="DNA-INVERTASE FROM LAMBDOID PROPHAGE"/>
    <property type="match status" value="1"/>
</dbReference>
<feature type="domain" description="Recombinase" evidence="2">
    <location>
        <begin position="136"/>
        <end position="293"/>
    </location>
</feature>
<dbReference type="InterPro" id="IPR050639">
    <property type="entry name" value="SSR_resolvase"/>
</dbReference>
<accession>A0A1H0FKI8</accession>
<feature type="region of interest" description="Disordered" evidence="1">
    <location>
        <begin position="387"/>
        <end position="422"/>
    </location>
</feature>
<sequence length="422" mass="46873">MGERLVEGHGVIVAEFFDVACSRQVPWAERPQAGLLLAALADPDRGFDAVVVGEYERAFDAGQFDELLPVLEAHGVQLWLPETGGPVEFGSVMHQALMTVLGAQSRREVLRARHRAMAAMRTQAVDQGRYLGGRPPYGYRLVDAGAHPTRAHARWGRQLQRLAPDPVTAPHVRWIFAERGAGRSAASIARELNERGVPCPSSNDPTRNRHRSNTGWSLRTIIEIVENPRYTGRQVWGRTSTDRRHRSVTGRRPSTRRDMGEWAVSTKLAHEPLVSEGEFVNAQLAHTPRTSDTGVVRTYRLAGLVRCGLCGRRMDSHWVHGRAGYRCRHGRTSAQPAVSVAKSWYAREDRIVELIRDQLTNHGTRPMPDLDPVEVIRSSASLIEYRPGSITLNGPGTTSGKRPDTTEKRHADAKTNNPTKSV</sequence>
<organism evidence="3 4">
    <name type="scientific">Actinokineospora alba</name>
    <dbReference type="NCBI Taxonomy" id="504798"/>
    <lineage>
        <taxon>Bacteria</taxon>
        <taxon>Bacillati</taxon>
        <taxon>Actinomycetota</taxon>
        <taxon>Actinomycetes</taxon>
        <taxon>Pseudonocardiales</taxon>
        <taxon>Pseudonocardiaceae</taxon>
        <taxon>Actinokineospora</taxon>
    </lineage>
</organism>
<dbReference type="Pfam" id="PF13408">
    <property type="entry name" value="Zn_ribbon_recom"/>
    <property type="match status" value="1"/>
</dbReference>
<dbReference type="InterPro" id="IPR025827">
    <property type="entry name" value="Zn_ribbon_recom_dom"/>
</dbReference>
<dbReference type="STRING" id="504798.SAMN05421871_103461"/>
<dbReference type="GO" id="GO:0000150">
    <property type="term" value="F:DNA strand exchange activity"/>
    <property type="evidence" value="ECO:0007669"/>
    <property type="project" value="InterPro"/>
</dbReference>
<proteinExistence type="predicted"/>
<keyword evidence="4" id="KW-1185">Reference proteome</keyword>
<dbReference type="GO" id="GO:0003677">
    <property type="term" value="F:DNA binding"/>
    <property type="evidence" value="ECO:0007669"/>
    <property type="project" value="InterPro"/>
</dbReference>
<evidence type="ECO:0000256" key="1">
    <source>
        <dbReference type="SAM" id="MobiDB-lite"/>
    </source>
</evidence>
<dbReference type="Pfam" id="PF07508">
    <property type="entry name" value="Recombinase"/>
    <property type="match status" value="1"/>
</dbReference>
<dbReference type="RefSeq" id="WP_228769606.1">
    <property type="nucleotide sequence ID" value="NZ_FNDV01000003.1"/>
</dbReference>
<reference evidence="4" key="1">
    <citation type="submission" date="2016-10" db="EMBL/GenBank/DDBJ databases">
        <authorList>
            <person name="Varghese N."/>
            <person name="Submissions S."/>
        </authorList>
    </citation>
    <scope>NUCLEOTIDE SEQUENCE [LARGE SCALE GENOMIC DNA]</scope>
    <source>
        <strain evidence="4">IBRC-M 10655</strain>
    </source>
</reference>
<dbReference type="EMBL" id="FNJB01000001">
    <property type="protein sequence ID" value="SDN95134.1"/>
    <property type="molecule type" value="Genomic_DNA"/>
</dbReference>
<feature type="compositionally biased region" description="Basic and acidic residues" evidence="1">
    <location>
        <begin position="401"/>
        <end position="413"/>
    </location>
</feature>
<dbReference type="PROSITE" id="PS51737">
    <property type="entry name" value="RECOMBINASE_DNA_BIND"/>
    <property type="match status" value="1"/>
</dbReference>
<gene>
    <name evidence="3" type="ORF">SAMN05192558_101409</name>
</gene>
<evidence type="ECO:0000313" key="4">
    <source>
        <dbReference type="Proteomes" id="UP000199651"/>
    </source>
</evidence>
<dbReference type="InterPro" id="IPR011109">
    <property type="entry name" value="DNA_bind_recombinase_dom"/>
</dbReference>
<dbReference type="PANTHER" id="PTHR30461:SF23">
    <property type="entry name" value="DNA RECOMBINASE-RELATED"/>
    <property type="match status" value="1"/>
</dbReference>
<evidence type="ECO:0000259" key="2">
    <source>
        <dbReference type="PROSITE" id="PS51737"/>
    </source>
</evidence>
<dbReference type="InterPro" id="IPR038109">
    <property type="entry name" value="DNA_bind_recomb_sf"/>
</dbReference>
<dbReference type="AlphaFoldDB" id="A0A1H0FKI8"/>